<proteinExistence type="predicted"/>
<evidence type="ECO:0000313" key="3">
    <source>
        <dbReference type="Proteomes" id="UP000595437"/>
    </source>
</evidence>
<dbReference type="EMBL" id="CP045905">
    <property type="protein sequence ID" value="QQP36902.1"/>
    <property type="molecule type" value="Genomic_DNA"/>
</dbReference>
<gene>
    <name evidence="2" type="ORF">FKW44_022137</name>
</gene>
<organism evidence="2 3">
    <name type="scientific">Caligus rogercresseyi</name>
    <name type="common">Sea louse</name>
    <dbReference type="NCBI Taxonomy" id="217165"/>
    <lineage>
        <taxon>Eukaryota</taxon>
        <taxon>Metazoa</taxon>
        <taxon>Ecdysozoa</taxon>
        <taxon>Arthropoda</taxon>
        <taxon>Crustacea</taxon>
        <taxon>Multicrustacea</taxon>
        <taxon>Hexanauplia</taxon>
        <taxon>Copepoda</taxon>
        <taxon>Siphonostomatoida</taxon>
        <taxon>Caligidae</taxon>
        <taxon>Caligus</taxon>
    </lineage>
</organism>
<sequence length="82" mass="8931">LRGLSNGHSTSFGLSRIGGLAASSAIAIFNTALNVPLSLAVAAKERAVQDCLIQTVCYISTPILTSRRRRRRKRYLVHDLHA</sequence>
<dbReference type="AlphaFoldDB" id="A0A7T8GSG1"/>
<name>A0A7T8GSG1_CALRO</name>
<keyword evidence="3" id="KW-1185">Reference proteome</keyword>
<reference evidence="3" key="1">
    <citation type="submission" date="2021-01" db="EMBL/GenBank/DDBJ databases">
        <title>Caligus Genome Assembly.</title>
        <authorList>
            <person name="Gallardo-Escarate C."/>
        </authorList>
    </citation>
    <scope>NUCLEOTIDE SEQUENCE [LARGE SCALE GENOMIC DNA]</scope>
</reference>
<keyword evidence="1" id="KW-1133">Transmembrane helix</keyword>
<feature type="non-terminal residue" evidence="2">
    <location>
        <position position="1"/>
    </location>
</feature>
<keyword evidence="1" id="KW-0472">Membrane</keyword>
<dbReference type="Proteomes" id="UP000595437">
    <property type="component" value="Chromosome 16"/>
</dbReference>
<keyword evidence="1" id="KW-0812">Transmembrane</keyword>
<evidence type="ECO:0000313" key="2">
    <source>
        <dbReference type="EMBL" id="QQP36902.1"/>
    </source>
</evidence>
<evidence type="ECO:0000256" key="1">
    <source>
        <dbReference type="SAM" id="Phobius"/>
    </source>
</evidence>
<feature type="transmembrane region" description="Helical" evidence="1">
    <location>
        <begin position="20"/>
        <end position="41"/>
    </location>
</feature>
<accession>A0A7T8GSG1</accession>
<protein>
    <submittedName>
        <fullName evidence="2">Uncharacterized protein</fullName>
    </submittedName>
</protein>